<dbReference type="SUPFAM" id="SSF81995">
    <property type="entry name" value="beta-sandwich domain of Sec23/24"/>
    <property type="match status" value="1"/>
</dbReference>
<evidence type="ECO:0000313" key="3">
    <source>
        <dbReference type="EMBL" id="NYE42935.1"/>
    </source>
</evidence>
<sequence>MTMPPQPPQGPYGPSQPPQNPYGQQPPGPPQQPYGYPQQPQGPQGAWGQPGTPGPPGTHPAMGGWPPQPPPRKKRTGLVIGIVAGSLVVAGGIAFGVAQLVGEGTDAAFPEAEYELVVAKKVLDEEFTLAQDMSETEGKEIEETPDASIRDAQAIVAQYTADTSAIVISGMHGRLAAPGFMRGKIMEGAAEAEGSKVVVAAKEFKPKGYDVTIECQVVQSKEGGMTNNIPMCAWGDPNTAAMIAVVRAEDVVKDANSIDLNKVAEETAKVRSEIRKPIG</sequence>
<keyword evidence="2" id="KW-1133">Transmembrane helix</keyword>
<proteinExistence type="predicted"/>
<comment type="caution">
    <text evidence="3">The sequence shown here is derived from an EMBL/GenBank/DDBJ whole genome shotgun (WGS) entry which is preliminary data.</text>
</comment>
<protein>
    <submittedName>
        <fullName evidence="3">Uncharacterized protein</fullName>
    </submittedName>
</protein>
<dbReference type="RefSeq" id="WP_179764182.1">
    <property type="nucleotide sequence ID" value="NZ_BAAAUE010000009.1"/>
</dbReference>
<organism evidence="3 4">
    <name type="scientific">Streptomyces fulvorobeus</name>
    <dbReference type="NCBI Taxonomy" id="284028"/>
    <lineage>
        <taxon>Bacteria</taxon>
        <taxon>Bacillati</taxon>
        <taxon>Actinomycetota</taxon>
        <taxon>Actinomycetes</taxon>
        <taxon>Kitasatosporales</taxon>
        <taxon>Streptomycetaceae</taxon>
        <taxon>Streptomyces</taxon>
    </lineage>
</organism>
<keyword evidence="2" id="KW-0472">Membrane</keyword>
<reference evidence="3 4" key="1">
    <citation type="submission" date="2020-07" db="EMBL/GenBank/DDBJ databases">
        <title>Sequencing the genomes of 1000 actinobacteria strains.</title>
        <authorList>
            <person name="Klenk H.-P."/>
        </authorList>
    </citation>
    <scope>NUCLEOTIDE SEQUENCE [LARGE SCALE GENOMIC DNA]</scope>
    <source>
        <strain evidence="3 4">DSM 41455</strain>
    </source>
</reference>
<evidence type="ECO:0000256" key="2">
    <source>
        <dbReference type="SAM" id="Phobius"/>
    </source>
</evidence>
<feature type="region of interest" description="Disordered" evidence="1">
    <location>
        <begin position="1"/>
        <end position="73"/>
    </location>
</feature>
<feature type="transmembrane region" description="Helical" evidence="2">
    <location>
        <begin position="78"/>
        <end position="101"/>
    </location>
</feature>
<feature type="compositionally biased region" description="Pro residues" evidence="1">
    <location>
        <begin position="1"/>
        <end position="32"/>
    </location>
</feature>
<name>A0A7Y9HEA7_9ACTN</name>
<dbReference type="Proteomes" id="UP000530403">
    <property type="component" value="Unassembled WGS sequence"/>
</dbReference>
<dbReference type="AlphaFoldDB" id="A0A7Y9HEA7"/>
<feature type="compositionally biased region" description="Low complexity" evidence="1">
    <location>
        <begin position="33"/>
        <end position="50"/>
    </location>
</feature>
<accession>A0A7Y9HEA7</accession>
<evidence type="ECO:0000256" key="1">
    <source>
        <dbReference type="SAM" id="MobiDB-lite"/>
    </source>
</evidence>
<gene>
    <name evidence="3" type="ORF">HEB29_003946</name>
</gene>
<evidence type="ECO:0000313" key="4">
    <source>
        <dbReference type="Proteomes" id="UP000530403"/>
    </source>
</evidence>
<keyword evidence="2" id="KW-0812">Transmembrane</keyword>
<dbReference type="EMBL" id="JACCCF010000001">
    <property type="protein sequence ID" value="NYE42935.1"/>
    <property type="molecule type" value="Genomic_DNA"/>
</dbReference>